<evidence type="ECO:0008006" key="4">
    <source>
        <dbReference type="Google" id="ProtNLM"/>
    </source>
</evidence>
<proteinExistence type="predicted"/>
<gene>
    <name evidence="2" type="ORF">GYMLUDRAFT_179682</name>
</gene>
<name>A0A0D0CD84_9AGAR</name>
<dbReference type="Proteomes" id="UP000053593">
    <property type="component" value="Unassembled WGS sequence"/>
</dbReference>
<dbReference type="AlphaFoldDB" id="A0A0D0CD84"/>
<keyword evidence="1" id="KW-0472">Membrane</keyword>
<dbReference type="HOGENOM" id="CLU_003703_5_0_1"/>
<keyword evidence="1" id="KW-1133">Transmembrane helix</keyword>
<keyword evidence="1" id="KW-0812">Transmembrane</keyword>
<dbReference type="EMBL" id="KN834836">
    <property type="protein sequence ID" value="KIK52923.1"/>
    <property type="molecule type" value="Genomic_DNA"/>
</dbReference>
<sequence length="305" mass="34436">QWRNIKELKRFRHGHDSSGIAGTMPRSLIVPCHACPHPDVNLPSGWQDAPAATSWLYTIFLAEDACFKQKACKRKHDDADPQLSPGLGVVVDPAKYFSLLNANPSNQDEISGCSSFNSIEQANSKCHKGCRSQGIGACSCARHESYLSVGDLLRDEAYLPMDYIFLSALASTSILLVMMSYNIACQWWRNFYSRMENMPEDLRLSSKCTIQFRVPKLHLVGHTDKCRPHFSFNYTPRTGVMDGEGVEHQWAWLNAAAPSLSMMRAGGRWDVLNDYCNYWNWLKTKNLRTQLSLLFCFVRAGKADA</sequence>
<dbReference type="Pfam" id="PF18758">
    <property type="entry name" value="KDZ"/>
    <property type="match status" value="1"/>
</dbReference>
<accession>A0A0D0CD84</accession>
<evidence type="ECO:0000313" key="3">
    <source>
        <dbReference type="Proteomes" id="UP000053593"/>
    </source>
</evidence>
<feature type="transmembrane region" description="Helical" evidence="1">
    <location>
        <begin position="163"/>
        <end position="184"/>
    </location>
</feature>
<evidence type="ECO:0000313" key="2">
    <source>
        <dbReference type="EMBL" id="KIK52923.1"/>
    </source>
</evidence>
<protein>
    <recommendedName>
        <fullName evidence="4">CxC2-like cysteine cluster KDZ transposase-associated domain-containing protein</fullName>
    </recommendedName>
</protein>
<dbReference type="OrthoDB" id="3192989at2759"/>
<feature type="non-terminal residue" evidence="2">
    <location>
        <position position="1"/>
    </location>
</feature>
<keyword evidence="3" id="KW-1185">Reference proteome</keyword>
<reference evidence="2 3" key="1">
    <citation type="submission" date="2014-04" db="EMBL/GenBank/DDBJ databases">
        <title>Evolutionary Origins and Diversification of the Mycorrhizal Mutualists.</title>
        <authorList>
            <consortium name="DOE Joint Genome Institute"/>
            <consortium name="Mycorrhizal Genomics Consortium"/>
            <person name="Kohler A."/>
            <person name="Kuo A."/>
            <person name="Nagy L.G."/>
            <person name="Floudas D."/>
            <person name="Copeland A."/>
            <person name="Barry K.W."/>
            <person name="Cichocki N."/>
            <person name="Veneault-Fourrey C."/>
            <person name="LaButti K."/>
            <person name="Lindquist E.A."/>
            <person name="Lipzen A."/>
            <person name="Lundell T."/>
            <person name="Morin E."/>
            <person name="Murat C."/>
            <person name="Riley R."/>
            <person name="Ohm R."/>
            <person name="Sun H."/>
            <person name="Tunlid A."/>
            <person name="Henrissat B."/>
            <person name="Grigoriev I.V."/>
            <person name="Hibbett D.S."/>
            <person name="Martin F."/>
        </authorList>
    </citation>
    <scope>NUCLEOTIDE SEQUENCE [LARGE SCALE GENOMIC DNA]</scope>
    <source>
        <strain evidence="2 3">FD-317 M1</strain>
    </source>
</reference>
<dbReference type="InterPro" id="IPR040521">
    <property type="entry name" value="KDZ"/>
</dbReference>
<organism evidence="2 3">
    <name type="scientific">Collybiopsis luxurians FD-317 M1</name>
    <dbReference type="NCBI Taxonomy" id="944289"/>
    <lineage>
        <taxon>Eukaryota</taxon>
        <taxon>Fungi</taxon>
        <taxon>Dikarya</taxon>
        <taxon>Basidiomycota</taxon>
        <taxon>Agaricomycotina</taxon>
        <taxon>Agaricomycetes</taxon>
        <taxon>Agaricomycetidae</taxon>
        <taxon>Agaricales</taxon>
        <taxon>Marasmiineae</taxon>
        <taxon>Omphalotaceae</taxon>
        <taxon>Collybiopsis</taxon>
        <taxon>Collybiopsis luxurians</taxon>
    </lineage>
</organism>
<evidence type="ECO:0000256" key="1">
    <source>
        <dbReference type="SAM" id="Phobius"/>
    </source>
</evidence>